<name>A0AAN9EAD3_CROPI</name>
<keyword evidence="1" id="KW-0472">Membrane</keyword>
<comment type="caution">
    <text evidence="2">The sequence shown here is derived from an EMBL/GenBank/DDBJ whole genome shotgun (WGS) entry which is preliminary data.</text>
</comment>
<keyword evidence="1" id="KW-1133">Transmembrane helix</keyword>
<reference evidence="2 3" key="1">
    <citation type="submission" date="2024-01" db="EMBL/GenBank/DDBJ databases">
        <title>The genomes of 5 underutilized Papilionoideae crops provide insights into root nodulation and disease resistanc.</title>
        <authorList>
            <person name="Yuan L."/>
        </authorList>
    </citation>
    <scope>NUCLEOTIDE SEQUENCE [LARGE SCALE GENOMIC DNA]</scope>
    <source>
        <strain evidence="2">ZHUSHIDOU_FW_LH</strain>
        <tissue evidence="2">Leaf</tissue>
    </source>
</reference>
<dbReference type="AlphaFoldDB" id="A0AAN9EAD3"/>
<organism evidence="2 3">
    <name type="scientific">Crotalaria pallida</name>
    <name type="common">Smooth rattlebox</name>
    <name type="synonym">Crotalaria striata</name>
    <dbReference type="NCBI Taxonomy" id="3830"/>
    <lineage>
        <taxon>Eukaryota</taxon>
        <taxon>Viridiplantae</taxon>
        <taxon>Streptophyta</taxon>
        <taxon>Embryophyta</taxon>
        <taxon>Tracheophyta</taxon>
        <taxon>Spermatophyta</taxon>
        <taxon>Magnoliopsida</taxon>
        <taxon>eudicotyledons</taxon>
        <taxon>Gunneridae</taxon>
        <taxon>Pentapetalae</taxon>
        <taxon>rosids</taxon>
        <taxon>fabids</taxon>
        <taxon>Fabales</taxon>
        <taxon>Fabaceae</taxon>
        <taxon>Papilionoideae</taxon>
        <taxon>50 kb inversion clade</taxon>
        <taxon>genistoids sensu lato</taxon>
        <taxon>core genistoids</taxon>
        <taxon>Crotalarieae</taxon>
        <taxon>Crotalaria</taxon>
    </lineage>
</organism>
<dbReference type="EMBL" id="JAYWIO010000008">
    <property type="protein sequence ID" value="KAK7246475.1"/>
    <property type="molecule type" value="Genomic_DNA"/>
</dbReference>
<protein>
    <submittedName>
        <fullName evidence="2">Uncharacterized protein</fullName>
    </submittedName>
</protein>
<keyword evidence="3" id="KW-1185">Reference proteome</keyword>
<accession>A0AAN9EAD3</accession>
<evidence type="ECO:0000256" key="1">
    <source>
        <dbReference type="SAM" id="Phobius"/>
    </source>
</evidence>
<dbReference type="Proteomes" id="UP001372338">
    <property type="component" value="Unassembled WGS sequence"/>
</dbReference>
<feature type="transmembrane region" description="Helical" evidence="1">
    <location>
        <begin position="44"/>
        <end position="65"/>
    </location>
</feature>
<evidence type="ECO:0000313" key="2">
    <source>
        <dbReference type="EMBL" id="KAK7246475.1"/>
    </source>
</evidence>
<sequence length="84" mass="9426">MEISHKSFCTLKFKADYSSTVCEGRRSTEAAVQGNRRTNRGGGCWLVTAVAAGWRVATLMVAAAWRSGWLLVCDSWWLLVRDSW</sequence>
<keyword evidence="1" id="KW-0812">Transmembrane</keyword>
<evidence type="ECO:0000313" key="3">
    <source>
        <dbReference type="Proteomes" id="UP001372338"/>
    </source>
</evidence>
<gene>
    <name evidence="2" type="ORF">RIF29_41343</name>
</gene>
<proteinExistence type="predicted"/>